<name>A0A8T0W3Y3_PANVG</name>
<evidence type="ECO:0000313" key="3">
    <source>
        <dbReference type="Proteomes" id="UP000823388"/>
    </source>
</evidence>
<comment type="caution">
    <text evidence="2">The sequence shown here is derived from an EMBL/GenBank/DDBJ whole genome shotgun (WGS) entry which is preliminary data.</text>
</comment>
<dbReference type="EMBL" id="CM029039">
    <property type="protein sequence ID" value="KAG2640686.1"/>
    <property type="molecule type" value="Genomic_DNA"/>
</dbReference>
<gene>
    <name evidence="2" type="ORF">PVAP13_2KG114032</name>
</gene>
<proteinExistence type="predicted"/>
<evidence type="ECO:0000313" key="2">
    <source>
        <dbReference type="EMBL" id="KAG2640686.1"/>
    </source>
</evidence>
<reference evidence="2" key="1">
    <citation type="submission" date="2020-05" db="EMBL/GenBank/DDBJ databases">
        <title>WGS assembly of Panicum virgatum.</title>
        <authorList>
            <person name="Lovell J.T."/>
            <person name="Jenkins J."/>
            <person name="Shu S."/>
            <person name="Juenger T.E."/>
            <person name="Schmutz J."/>
        </authorList>
    </citation>
    <scope>NUCLEOTIDE SEQUENCE</scope>
    <source>
        <strain evidence="2">AP13</strain>
    </source>
</reference>
<dbReference type="AlphaFoldDB" id="A0A8T0W3Y3"/>
<evidence type="ECO:0000256" key="1">
    <source>
        <dbReference type="SAM" id="MobiDB-lite"/>
    </source>
</evidence>
<sequence length="164" mass="17008">MNATQAAGKLKNAAHGTPCSSAIGGSQWCAKSRMIQSGILPKAAKGAARPSKPTLRSSTFSGGTWAVDSAPSGRPSTRGRGSGARRMRGLTSGTTGLSLARFLGAETKVMKWPRLASCSESSRKGMMWPKASHGNTTTCRGEASSFLDSVMDGSLLLGARTRSM</sequence>
<accession>A0A8T0W3Y3</accession>
<protein>
    <submittedName>
        <fullName evidence="2">Uncharacterized protein</fullName>
    </submittedName>
</protein>
<dbReference type="Proteomes" id="UP000823388">
    <property type="component" value="Chromosome 2K"/>
</dbReference>
<organism evidence="2 3">
    <name type="scientific">Panicum virgatum</name>
    <name type="common">Blackwell switchgrass</name>
    <dbReference type="NCBI Taxonomy" id="38727"/>
    <lineage>
        <taxon>Eukaryota</taxon>
        <taxon>Viridiplantae</taxon>
        <taxon>Streptophyta</taxon>
        <taxon>Embryophyta</taxon>
        <taxon>Tracheophyta</taxon>
        <taxon>Spermatophyta</taxon>
        <taxon>Magnoliopsida</taxon>
        <taxon>Liliopsida</taxon>
        <taxon>Poales</taxon>
        <taxon>Poaceae</taxon>
        <taxon>PACMAD clade</taxon>
        <taxon>Panicoideae</taxon>
        <taxon>Panicodae</taxon>
        <taxon>Paniceae</taxon>
        <taxon>Panicinae</taxon>
        <taxon>Panicum</taxon>
        <taxon>Panicum sect. Hiantes</taxon>
    </lineage>
</organism>
<feature type="compositionally biased region" description="Low complexity" evidence="1">
    <location>
        <begin position="69"/>
        <end position="79"/>
    </location>
</feature>
<keyword evidence="3" id="KW-1185">Reference proteome</keyword>
<feature type="region of interest" description="Disordered" evidence="1">
    <location>
        <begin position="42"/>
        <end position="91"/>
    </location>
</feature>